<feature type="compositionally biased region" description="Polar residues" evidence="1">
    <location>
        <begin position="593"/>
        <end position="616"/>
    </location>
</feature>
<accession>A0A4V5N337</accession>
<organism evidence="3 4">
    <name type="scientific">Salinomyces thailandicus</name>
    <dbReference type="NCBI Taxonomy" id="706561"/>
    <lineage>
        <taxon>Eukaryota</taxon>
        <taxon>Fungi</taxon>
        <taxon>Dikarya</taxon>
        <taxon>Ascomycota</taxon>
        <taxon>Pezizomycotina</taxon>
        <taxon>Dothideomycetes</taxon>
        <taxon>Dothideomycetidae</taxon>
        <taxon>Mycosphaerellales</taxon>
        <taxon>Teratosphaeriaceae</taxon>
        <taxon>Salinomyces</taxon>
    </lineage>
</organism>
<dbReference type="InterPro" id="IPR051513">
    <property type="entry name" value="Tectonin_beta-prop"/>
</dbReference>
<evidence type="ECO:0000259" key="2">
    <source>
        <dbReference type="SMART" id="SM00694"/>
    </source>
</evidence>
<feature type="region of interest" description="Disordered" evidence="1">
    <location>
        <begin position="507"/>
        <end position="564"/>
    </location>
</feature>
<protein>
    <recommendedName>
        <fullName evidence="2">Peroxin/Ferlin domain-containing protein</fullName>
    </recommendedName>
</protein>
<feature type="region of interest" description="Disordered" evidence="1">
    <location>
        <begin position="1"/>
        <end position="35"/>
    </location>
</feature>
<feature type="region of interest" description="Disordered" evidence="1">
    <location>
        <begin position="65"/>
        <end position="85"/>
    </location>
</feature>
<comment type="caution">
    <text evidence="3">The sequence shown here is derived from an EMBL/GenBank/DDBJ whole genome shotgun (WGS) entry which is preliminary data.</text>
</comment>
<feature type="compositionally biased region" description="Low complexity" evidence="1">
    <location>
        <begin position="16"/>
        <end position="28"/>
    </location>
</feature>
<dbReference type="PANTHER" id="PTHR23250">
    <property type="entry name" value="DYSFERLIN-RELATED"/>
    <property type="match status" value="1"/>
</dbReference>
<feature type="region of interest" description="Disordered" evidence="1">
    <location>
        <begin position="428"/>
        <end position="452"/>
    </location>
</feature>
<keyword evidence="4" id="KW-1185">Reference proteome</keyword>
<sequence>MSRRAASPPAHPSRDPSPSLSISLSSLPQRENKIKEEHNILLLDHSRPAASRAPTNDQLTGLTNVAEEDDSDAPPTPGPGTPLYKRLTATSTGLQQSVSGTVRKQITNQKYGKYRRHRYADDEDTSRINSTTSAFSPDEAPRDVPQQGAVAAPTQVGALEGRKAKKQSRWHRKKKQLRGEDIRDQVIDILYENQRGAFLFGIPNYSSSSLLPSDPRPWQNAEFRTSPVDIRNAQVPDPSWEWVWKQWYVDMSRDVDEEGWEYTLIFPGPIFGRWAWHGTHPWFHSFVRRRRWVRLRRRKTPMHRAAEKAHELTAEYFTIRPKTLRAGTESGGRTLSRSTSWARMHAKMEDESSIEKTEILSIADLLHALRKAGVDREKLVLVRKFVANGGEELHYLSGRMEEVMHLLMYQSSRRRLLADLISHHEDAHRSREDLRQHNHDDVDQQARHEAAERQADNLHRAVLEAERLVKGLEYWSDIKSMAHTDERLHHQVVGDTGKGFSRSAFNTKQKASEGMPQLHSHPEHPTSTSTTDNGENGNPMHKESSKYFDAPTSPPSSNPHRASSNLTLLRSPVSFATADDDDGTKSLDHYLTAQESASDTSTTGRLSPRNSKSALSPAQKGKEKAAKLSSLDGLMDEVADEEADEKAHEAFVREMLESGGGGNELDGEMEGVGTTPKAIGSPRSEEGEVVERENA</sequence>
<evidence type="ECO:0000256" key="1">
    <source>
        <dbReference type="SAM" id="MobiDB-lite"/>
    </source>
</evidence>
<dbReference type="PANTHER" id="PTHR23250:SF1">
    <property type="entry name" value="TECTONIN BETA-PROPELLER REPEAT-CONTAINING PROTEIN 1"/>
    <property type="match status" value="1"/>
</dbReference>
<dbReference type="EMBL" id="NAJL01000083">
    <property type="protein sequence ID" value="TKA22139.1"/>
    <property type="molecule type" value="Genomic_DNA"/>
</dbReference>
<dbReference type="InterPro" id="IPR006614">
    <property type="entry name" value="Peroxin/Ferlin"/>
</dbReference>
<dbReference type="GO" id="GO:0016020">
    <property type="term" value="C:membrane"/>
    <property type="evidence" value="ECO:0007669"/>
    <property type="project" value="InterPro"/>
</dbReference>
<evidence type="ECO:0000313" key="3">
    <source>
        <dbReference type="EMBL" id="TKA22139.1"/>
    </source>
</evidence>
<feature type="domain" description="Peroxin/Ferlin" evidence="2">
    <location>
        <begin position="259"/>
        <end position="299"/>
    </location>
</feature>
<feature type="region of interest" description="Disordered" evidence="1">
    <location>
        <begin position="657"/>
        <end position="695"/>
    </location>
</feature>
<name>A0A4V5N337_9PEZI</name>
<feature type="compositionally biased region" description="Basic and acidic residues" evidence="1">
    <location>
        <begin position="683"/>
        <end position="695"/>
    </location>
</feature>
<feature type="region of interest" description="Disordered" evidence="1">
    <location>
        <begin position="593"/>
        <end position="632"/>
    </location>
</feature>
<reference evidence="3 4" key="1">
    <citation type="submission" date="2017-03" db="EMBL/GenBank/DDBJ databases">
        <title>Genomes of endolithic fungi from Antarctica.</title>
        <authorList>
            <person name="Coleine C."/>
            <person name="Masonjones S."/>
            <person name="Stajich J.E."/>
        </authorList>
    </citation>
    <scope>NUCLEOTIDE SEQUENCE [LARGE SCALE GENOMIC DNA]</scope>
    <source>
        <strain evidence="3 4">CCFEE 6315</strain>
    </source>
</reference>
<feature type="compositionally biased region" description="Basic residues" evidence="1">
    <location>
        <begin position="163"/>
        <end position="176"/>
    </location>
</feature>
<proteinExistence type="predicted"/>
<dbReference type="Proteomes" id="UP000308549">
    <property type="component" value="Unassembled WGS sequence"/>
</dbReference>
<dbReference type="AlphaFoldDB" id="A0A4V5N337"/>
<evidence type="ECO:0000313" key="4">
    <source>
        <dbReference type="Proteomes" id="UP000308549"/>
    </source>
</evidence>
<dbReference type="SMART" id="SM00694">
    <property type="entry name" value="DysFC"/>
    <property type="match status" value="1"/>
</dbReference>
<dbReference type="OrthoDB" id="72441at2759"/>
<feature type="region of interest" description="Disordered" evidence="1">
    <location>
        <begin position="114"/>
        <end position="177"/>
    </location>
</feature>
<gene>
    <name evidence="3" type="ORF">B0A50_08196</name>
</gene>